<dbReference type="Proteomes" id="UP000528945">
    <property type="component" value="Unassembled WGS sequence"/>
</dbReference>
<evidence type="ECO:0000313" key="9">
    <source>
        <dbReference type="Proteomes" id="UP000528945"/>
    </source>
</evidence>
<evidence type="ECO:0000259" key="7">
    <source>
        <dbReference type="Pfam" id="PF04116"/>
    </source>
</evidence>
<dbReference type="InterPro" id="IPR050307">
    <property type="entry name" value="Sterol_Desaturase_Related"/>
</dbReference>
<feature type="compositionally biased region" description="Gly residues" evidence="5">
    <location>
        <begin position="270"/>
        <end position="281"/>
    </location>
</feature>
<evidence type="ECO:0000313" key="8">
    <source>
        <dbReference type="EMBL" id="MBB3875057.1"/>
    </source>
</evidence>
<feature type="domain" description="Fatty acid hydroxylase" evidence="7">
    <location>
        <begin position="115"/>
        <end position="250"/>
    </location>
</feature>
<dbReference type="GO" id="GO:0008610">
    <property type="term" value="P:lipid biosynthetic process"/>
    <property type="evidence" value="ECO:0007669"/>
    <property type="project" value="InterPro"/>
</dbReference>
<comment type="subcellular location">
    <subcellularLocation>
        <location evidence="1">Membrane</location>
    </subcellularLocation>
</comment>
<dbReference type="GO" id="GO:0016491">
    <property type="term" value="F:oxidoreductase activity"/>
    <property type="evidence" value="ECO:0007669"/>
    <property type="project" value="InterPro"/>
</dbReference>
<dbReference type="PANTHER" id="PTHR11863">
    <property type="entry name" value="STEROL DESATURASE"/>
    <property type="match status" value="1"/>
</dbReference>
<accession>A0AAW3TR25</accession>
<keyword evidence="4 6" id="KW-0472">Membrane</keyword>
<comment type="caution">
    <text evidence="8">The sequence shown here is derived from an EMBL/GenBank/DDBJ whole genome shotgun (WGS) entry which is preliminary data.</text>
</comment>
<reference evidence="8 9" key="1">
    <citation type="submission" date="2020-08" db="EMBL/GenBank/DDBJ databases">
        <title>Genomic Encyclopedia of Type Strains, Phase IV (KMG-IV): sequencing the most valuable type-strain genomes for metagenomic binning, comparative biology and taxonomic classification.</title>
        <authorList>
            <person name="Goeker M."/>
        </authorList>
    </citation>
    <scope>NUCLEOTIDE SEQUENCE [LARGE SCALE GENOMIC DNA]</scope>
    <source>
        <strain evidence="8 9">DSM 15581</strain>
    </source>
</reference>
<keyword evidence="2 6" id="KW-0812">Transmembrane</keyword>
<feature type="transmembrane region" description="Helical" evidence="6">
    <location>
        <begin position="109"/>
        <end position="128"/>
    </location>
</feature>
<evidence type="ECO:0000256" key="1">
    <source>
        <dbReference type="ARBA" id="ARBA00004370"/>
    </source>
</evidence>
<feature type="transmembrane region" description="Helical" evidence="6">
    <location>
        <begin position="70"/>
        <end position="89"/>
    </location>
</feature>
<evidence type="ECO:0000256" key="5">
    <source>
        <dbReference type="SAM" id="MobiDB-lite"/>
    </source>
</evidence>
<dbReference type="AlphaFoldDB" id="A0AAW3TR25"/>
<dbReference type="GO" id="GO:0016020">
    <property type="term" value="C:membrane"/>
    <property type="evidence" value="ECO:0007669"/>
    <property type="project" value="UniProtKB-SubCell"/>
</dbReference>
<feature type="transmembrane region" description="Helical" evidence="6">
    <location>
        <begin position="20"/>
        <end position="49"/>
    </location>
</feature>
<name>A0AAW3TR25_9SPHN</name>
<evidence type="ECO:0000256" key="4">
    <source>
        <dbReference type="ARBA" id="ARBA00023136"/>
    </source>
</evidence>
<keyword evidence="9" id="KW-1185">Reference proteome</keyword>
<proteinExistence type="predicted"/>
<gene>
    <name evidence="8" type="ORF">GGR47_001292</name>
</gene>
<sequence>MTNGCGHPVSPTPTIRYTTGMLLAVTLSALAMTLIVGVRYLIVSGAFAAATRLKHPGLYRGLDAQMRREIAWSLASAAIYGVPAGILAWGWKAHGWTRIYDDVHARPLWYVPLSVVVYLFLHDTWFYWTHRWMHRPAVFKAAHAVHHASRPPTAWAAMAFHPIEAVTGAVVIPLLVLLIPIHIGALGFVLGLMTVMGVTNHMGWEVFPRFMWGGPLGGWLITASHHQRHHEQYGCNYGLYFRFWDRLCGTDRGVGDFARAHAKAARAHAGAGGPAAGGGGDAGRRADRAA</sequence>
<dbReference type="GO" id="GO:0005506">
    <property type="term" value="F:iron ion binding"/>
    <property type="evidence" value="ECO:0007669"/>
    <property type="project" value="InterPro"/>
</dbReference>
<feature type="transmembrane region" description="Helical" evidence="6">
    <location>
        <begin position="170"/>
        <end position="194"/>
    </location>
</feature>
<protein>
    <submittedName>
        <fullName evidence="8">Sterol desaturase/sphingolipid hydroxylase (Fatty acid hydroxylase superfamily)</fullName>
    </submittedName>
</protein>
<dbReference type="InterPro" id="IPR006694">
    <property type="entry name" value="Fatty_acid_hydroxylase"/>
</dbReference>
<feature type="region of interest" description="Disordered" evidence="5">
    <location>
        <begin position="269"/>
        <end position="290"/>
    </location>
</feature>
<dbReference type="Pfam" id="PF04116">
    <property type="entry name" value="FA_hydroxylase"/>
    <property type="match status" value="1"/>
</dbReference>
<evidence type="ECO:0000256" key="3">
    <source>
        <dbReference type="ARBA" id="ARBA00022989"/>
    </source>
</evidence>
<evidence type="ECO:0000256" key="2">
    <source>
        <dbReference type="ARBA" id="ARBA00022692"/>
    </source>
</evidence>
<keyword evidence="3 6" id="KW-1133">Transmembrane helix</keyword>
<dbReference type="EMBL" id="JACIDB010000002">
    <property type="protein sequence ID" value="MBB3875057.1"/>
    <property type="molecule type" value="Genomic_DNA"/>
</dbReference>
<organism evidence="8 9">
    <name type="scientific">Sphingomonas aquatilis</name>
    <dbReference type="NCBI Taxonomy" id="93063"/>
    <lineage>
        <taxon>Bacteria</taxon>
        <taxon>Pseudomonadati</taxon>
        <taxon>Pseudomonadota</taxon>
        <taxon>Alphaproteobacteria</taxon>
        <taxon>Sphingomonadales</taxon>
        <taxon>Sphingomonadaceae</taxon>
        <taxon>Sphingomonas</taxon>
    </lineage>
</organism>
<evidence type="ECO:0000256" key="6">
    <source>
        <dbReference type="SAM" id="Phobius"/>
    </source>
</evidence>